<dbReference type="AlphaFoldDB" id="A0A2P5CII6"/>
<proteinExistence type="predicted"/>
<dbReference type="GO" id="GO:0016787">
    <property type="term" value="F:hydrolase activity"/>
    <property type="evidence" value="ECO:0007669"/>
    <property type="project" value="UniProtKB-KW"/>
</dbReference>
<dbReference type="PANTHER" id="PTHR10161:SF36">
    <property type="entry name" value="PURPLE ACID PHOSPHATASE 3"/>
    <property type="match status" value="1"/>
</dbReference>
<keyword evidence="1" id="KW-0732">Signal</keyword>
<dbReference type="EMBL" id="JXTB01000126">
    <property type="protein sequence ID" value="PON60843.1"/>
    <property type="molecule type" value="Genomic_DNA"/>
</dbReference>
<dbReference type="InterPro" id="IPR004843">
    <property type="entry name" value="Calcineurin-like_PHP"/>
</dbReference>
<evidence type="ECO:0000256" key="2">
    <source>
        <dbReference type="ARBA" id="ARBA00022801"/>
    </source>
</evidence>
<dbReference type="SUPFAM" id="SSF56300">
    <property type="entry name" value="Metallo-dependent phosphatases"/>
    <property type="match status" value="1"/>
</dbReference>
<comment type="caution">
    <text evidence="4">The sequence shown here is derived from an EMBL/GenBank/DDBJ whole genome shotgun (WGS) entry which is preliminary data.</text>
</comment>
<sequence>MGIVGEKLDIDFVISTGDNFYDDGLTEFLDFFFVDTTPFVDDYFTHPKDHKYDWRGVLPRKNYLSKLLKNLKSTLRHSTAMWKIVVGHHTIKSVGHHGITQELVSQLLPILEANNVDFYVNGHDHCLEHIIDTKS</sequence>
<evidence type="ECO:0000313" key="5">
    <source>
        <dbReference type="Proteomes" id="UP000237105"/>
    </source>
</evidence>
<organism evidence="4 5">
    <name type="scientific">Parasponia andersonii</name>
    <name type="common">Sponia andersonii</name>
    <dbReference type="NCBI Taxonomy" id="3476"/>
    <lineage>
        <taxon>Eukaryota</taxon>
        <taxon>Viridiplantae</taxon>
        <taxon>Streptophyta</taxon>
        <taxon>Embryophyta</taxon>
        <taxon>Tracheophyta</taxon>
        <taxon>Spermatophyta</taxon>
        <taxon>Magnoliopsida</taxon>
        <taxon>eudicotyledons</taxon>
        <taxon>Gunneridae</taxon>
        <taxon>Pentapetalae</taxon>
        <taxon>rosids</taxon>
        <taxon>fabids</taxon>
        <taxon>Rosales</taxon>
        <taxon>Cannabaceae</taxon>
        <taxon>Parasponia</taxon>
    </lineage>
</organism>
<accession>A0A2P5CII6</accession>
<dbReference type="Pfam" id="PF00149">
    <property type="entry name" value="Metallophos"/>
    <property type="match status" value="1"/>
</dbReference>
<evidence type="ECO:0000256" key="1">
    <source>
        <dbReference type="ARBA" id="ARBA00022729"/>
    </source>
</evidence>
<evidence type="ECO:0000313" key="4">
    <source>
        <dbReference type="EMBL" id="PON60843.1"/>
    </source>
</evidence>
<dbReference type="Proteomes" id="UP000237105">
    <property type="component" value="Unassembled WGS sequence"/>
</dbReference>
<dbReference type="STRING" id="3476.A0A2P5CII6"/>
<feature type="domain" description="Calcineurin-like phosphoesterase" evidence="3">
    <location>
        <begin position="49"/>
        <end position="126"/>
    </location>
</feature>
<reference evidence="5" key="1">
    <citation type="submission" date="2016-06" db="EMBL/GenBank/DDBJ databases">
        <title>Parallel loss of symbiosis genes in relatives of nitrogen-fixing non-legume Parasponia.</title>
        <authorList>
            <person name="Van Velzen R."/>
            <person name="Holmer R."/>
            <person name="Bu F."/>
            <person name="Rutten L."/>
            <person name="Van Zeijl A."/>
            <person name="Liu W."/>
            <person name="Santuari L."/>
            <person name="Cao Q."/>
            <person name="Sharma T."/>
            <person name="Shen D."/>
            <person name="Roswanjaya Y."/>
            <person name="Wardhani T."/>
            <person name="Kalhor M.S."/>
            <person name="Jansen J."/>
            <person name="Van den Hoogen J."/>
            <person name="Gungor B."/>
            <person name="Hartog M."/>
            <person name="Hontelez J."/>
            <person name="Verver J."/>
            <person name="Yang W.-C."/>
            <person name="Schijlen E."/>
            <person name="Repin R."/>
            <person name="Schilthuizen M."/>
            <person name="Schranz E."/>
            <person name="Heidstra R."/>
            <person name="Miyata K."/>
            <person name="Fedorova E."/>
            <person name="Kohlen W."/>
            <person name="Bisseling T."/>
            <person name="Smit S."/>
            <person name="Geurts R."/>
        </authorList>
    </citation>
    <scope>NUCLEOTIDE SEQUENCE [LARGE SCALE GENOMIC DNA]</scope>
    <source>
        <strain evidence="5">cv. WU1-14</strain>
    </source>
</reference>
<protein>
    <submittedName>
        <fullName evidence="4">Calcineurin-like phosphoesterase domain, apaH type</fullName>
    </submittedName>
</protein>
<gene>
    <name evidence="4" type="ORF">PanWU01x14_149720</name>
</gene>
<keyword evidence="2" id="KW-0378">Hydrolase</keyword>
<evidence type="ECO:0000259" key="3">
    <source>
        <dbReference type="Pfam" id="PF00149"/>
    </source>
</evidence>
<dbReference type="Gene3D" id="3.60.21.10">
    <property type="match status" value="1"/>
</dbReference>
<dbReference type="InterPro" id="IPR051558">
    <property type="entry name" value="Metallophosphoesterase_PAP"/>
</dbReference>
<name>A0A2P5CII6_PARAD</name>
<keyword evidence="5" id="KW-1185">Reference proteome</keyword>
<dbReference type="PANTHER" id="PTHR10161">
    <property type="entry name" value="TARTRATE-RESISTANT ACID PHOSPHATASE TYPE 5"/>
    <property type="match status" value="1"/>
</dbReference>
<dbReference type="InterPro" id="IPR029052">
    <property type="entry name" value="Metallo-depent_PP-like"/>
</dbReference>
<dbReference type="OrthoDB" id="411211at2759"/>